<sequence length="338" mass="37811">MKTALRILAGLYLVVLLVVWGVMSRDVGGSWPVTLFLFSPRWVMALPLLGLLPLTVWKLRWFSLFYLVHVVVMVFPLWGATLGIDGERRDEALPAIRILTCNIGGGDTRAPQLISLIKFHRIDVVLLQECRTEISNPLFEELGWHHRQAANLAIGSPHDLGELRVLTRQPKSKFNAVAGIACDMDWRPGVKDASEGRLVQLVGVHFPTFRPAFERARDFDGTASETFEKLRERYNVIVQRTVQASQAHALDSGMSTLVAGDFNVPVDSDFYRRHWSSQQNALSIAGSGLNHTKFTRFHGIRIDHVLADSQWEVVSAEVGPDLGGDHCPVIAELQCKSW</sequence>
<dbReference type="EMBL" id="FXUG01000001">
    <property type="protein sequence ID" value="SMP44178.1"/>
    <property type="molecule type" value="Genomic_DNA"/>
</dbReference>
<name>A0ABY1PSX6_9BACT</name>
<protein>
    <submittedName>
        <fullName evidence="3">Uncharacterized conserved protein YafD, endonuclease/exonuclease/phosphatase (EEP) superfamily</fullName>
    </submittedName>
</protein>
<dbReference type="InterPro" id="IPR036691">
    <property type="entry name" value="Endo/exonu/phosph_ase_sf"/>
</dbReference>
<feature type="transmembrane region" description="Helical" evidence="1">
    <location>
        <begin position="64"/>
        <end position="84"/>
    </location>
</feature>
<evidence type="ECO:0000259" key="2">
    <source>
        <dbReference type="Pfam" id="PF03372"/>
    </source>
</evidence>
<reference evidence="3 4" key="1">
    <citation type="submission" date="2017-05" db="EMBL/GenBank/DDBJ databases">
        <authorList>
            <person name="Varghese N."/>
            <person name="Submissions S."/>
        </authorList>
    </citation>
    <scope>NUCLEOTIDE SEQUENCE [LARGE SCALE GENOMIC DNA]</scope>
    <source>
        <strain evidence="3 4">DSM 25457</strain>
    </source>
</reference>
<dbReference type="Gene3D" id="3.60.10.10">
    <property type="entry name" value="Endonuclease/exonuclease/phosphatase"/>
    <property type="match status" value="1"/>
</dbReference>
<gene>
    <name evidence="3" type="ORF">SAMN06265222_1011087</name>
</gene>
<keyword evidence="3" id="KW-0540">Nuclease</keyword>
<evidence type="ECO:0000256" key="1">
    <source>
        <dbReference type="SAM" id="Phobius"/>
    </source>
</evidence>
<dbReference type="SUPFAM" id="SSF56219">
    <property type="entry name" value="DNase I-like"/>
    <property type="match status" value="1"/>
</dbReference>
<keyword evidence="1" id="KW-0472">Membrane</keyword>
<feature type="transmembrane region" description="Helical" evidence="1">
    <location>
        <begin position="40"/>
        <end position="57"/>
    </location>
</feature>
<organism evidence="3 4">
    <name type="scientific">Neorhodopirellula lusitana</name>
    <dbReference type="NCBI Taxonomy" id="445327"/>
    <lineage>
        <taxon>Bacteria</taxon>
        <taxon>Pseudomonadati</taxon>
        <taxon>Planctomycetota</taxon>
        <taxon>Planctomycetia</taxon>
        <taxon>Pirellulales</taxon>
        <taxon>Pirellulaceae</taxon>
        <taxon>Neorhodopirellula</taxon>
    </lineage>
</organism>
<keyword evidence="1" id="KW-0812">Transmembrane</keyword>
<comment type="caution">
    <text evidence="3">The sequence shown here is derived from an EMBL/GenBank/DDBJ whole genome shotgun (WGS) entry which is preliminary data.</text>
</comment>
<evidence type="ECO:0000313" key="4">
    <source>
        <dbReference type="Proteomes" id="UP001158067"/>
    </source>
</evidence>
<proteinExistence type="predicted"/>
<keyword evidence="3" id="KW-0255">Endonuclease</keyword>
<evidence type="ECO:0000313" key="3">
    <source>
        <dbReference type="EMBL" id="SMP44178.1"/>
    </source>
</evidence>
<dbReference type="GO" id="GO:0004519">
    <property type="term" value="F:endonuclease activity"/>
    <property type="evidence" value="ECO:0007669"/>
    <property type="project" value="UniProtKB-KW"/>
</dbReference>
<dbReference type="Proteomes" id="UP001158067">
    <property type="component" value="Unassembled WGS sequence"/>
</dbReference>
<dbReference type="Pfam" id="PF03372">
    <property type="entry name" value="Exo_endo_phos"/>
    <property type="match status" value="1"/>
</dbReference>
<dbReference type="InterPro" id="IPR005135">
    <property type="entry name" value="Endo/exonuclease/phosphatase"/>
</dbReference>
<keyword evidence="1" id="KW-1133">Transmembrane helix</keyword>
<feature type="domain" description="Endonuclease/exonuclease/phosphatase" evidence="2">
    <location>
        <begin position="99"/>
        <end position="326"/>
    </location>
</feature>
<keyword evidence="4" id="KW-1185">Reference proteome</keyword>
<keyword evidence="3" id="KW-0378">Hydrolase</keyword>
<accession>A0ABY1PSX6</accession>